<dbReference type="InterPro" id="IPR053421">
    <property type="entry name" value="Esterase_Immunogenic_RsiV"/>
</dbReference>
<dbReference type="RefSeq" id="WP_163794032.1">
    <property type="nucleotide sequence ID" value="NZ_AP022587.1"/>
</dbReference>
<reference evidence="3 4" key="1">
    <citation type="journal article" date="2019" name="Emerg. Microbes Infect.">
        <title>Comprehensive subspecies identification of 175 nontuberculous mycobacteria species based on 7547 genomic profiles.</title>
        <authorList>
            <person name="Matsumoto Y."/>
            <person name="Kinjo T."/>
            <person name="Motooka D."/>
            <person name="Nabeya D."/>
            <person name="Jung N."/>
            <person name="Uechi K."/>
            <person name="Horii T."/>
            <person name="Iida T."/>
            <person name="Fujita J."/>
            <person name="Nakamura S."/>
        </authorList>
    </citation>
    <scope>NUCLEOTIDE SEQUENCE [LARGE SCALE GENOMIC DNA]</scope>
    <source>
        <strain evidence="3 4">JCM 17783</strain>
    </source>
</reference>
<evidence type="ECO:0000259" key="2">
    <source>
        <dbReference type="Pfam" id="PF11738"/>
    </source>
</evidence>
<dbReference type="KEGG" id="msto:MSTO_58900"/>
<dbReference type="Gene3D" id="3.30.565.40">
    <property type="entry name" value="Fervidobacterium nodosum Rt17-B1 like"/>
    <property type="match status" value="1"/>
</dbReference>
<name>A0A7I7QH72_9MYCO</name>
<proteinExistence type="predicted"/>
<dbReference type="InterPro" id="IPR021729">
    <property type="entry name" value="DUF3298"/>
</dbReference>
<dbReference type="EMBL" id="AP022587">
    <property type="protein sequence ID" value="BBY25685.1"/>
    <property type="molecule type" value="Genomic_DNA"/>
</dbReference>
<dbReference type="Gene3D" id="3.90.640.20">
    <property type="entry name" value="Heat-shock cognate protein, ATPase"/>
    <property type="match status" value="1"/>
</dbReference>
<accession>A0A7I7QH72</accession>
<dbReference type="InterPro" id="IPR037126">
    <property type="entry name" value="PdaC/RsiV-like_sf"/>
</dbReference>
<feature type="domain" description="DUF3298" evidence="2">
    <location>
        <begin position="173"/>
        <end position="239"/>
    </location>
</feature>
<gene>
    <name evidence="3" type="primary">TB22.2_2</name>
    <name evidence="3" type="ORF">MSTO_58900</name>
</gene>
<evidence type="ECO:0000256" key="1">
    <source>
        <dbReference type="SAM" id="SignalP"/>
    </source>
</evidence>
<sequence length="246" mass="26262">MKIVIRGVVAAAMIASAAGCGTPPVAPQSASTSPTPVTTSVAVQGQSVCTELNGTSGPDQSCHVHSATSAYKIDISFPLDYPDMPAVTDFVKRDRDAFLDWVAKFGPSGGRDRPYEYNVTAKAFRSGPPESGTRSVVLKIDNDTGLAHEGHPNTTFQAFNFDLGKRAPITFDTLFKPGTKPLEILNPIVEREFDAPAADLDQTTYQNFAITNDAVIFFFGQDQVVSDNGGPHKITVPRSELASVLA</sequence>
<dbReference type="AlphaFoldDB" id="A0A7I7QH72"/>
<feature type="signal peptide" evidence="1">
    <location>
        <begin position="1"/>
        <end position="17"/>
    </location>
</feature>
<keyword evidence="4" id="KW-1185">Reference proteome</keyword>
<evidence type="ECO:0000313" key="4">
    <source>
        <dbReference type="Proteomes" id="UP000467130"/>
    </source>
</evidence>
<dbReference type="Pfam" id="PF11738">
    <property type="entry name" value="DUF3298"/>
    <property type="match status" value="1"/>
</dbReference>
<dbReference type="NCBIfam" id="NF043047">
    <property type="entry name" value="EstaseRv3036c"/>
    <property type="match status" value="1"/>
</dbReference>
<organism evidence="3 4">
    <name type="scientific">Mycobacterium stomatepiae</name>
    <dbReference type="NCBI Taxonomy" id="470076"/>
    <lineage>
        <taxon>Bacteria</taxon>
        <taxon>Bacillati</taxon>
        <taxon>Actinomycetota</taxon>
        <taxon>Actinomycetes</taxon>
        <taxon>Mycobacteriales</taxon>
        <taxon>Mycobacteriaceae</taxon>
        <taxon>Mycobacterium</taxon>
        <taxon>Mycobacterium simiae complex</taxon>
    </lineage>
</organism>
<dbReference type="PROSITE" id="PS51257">
    <property type="entry name" value="PROKAR_LIPOPROTEIN"/>
    <property type="match status" value="1"/>
</dbReference>
<dbReference type="Proteomes" id="UP000467130">
    <property type="component" value="Chromosome"/>
</dbReference>
<evidence type="ECO:0000313" key="3">
    <source>
        <dbReference type="EMBL" id="BBY25685.1"/>
    </source>
</evidence>
<feature type="chain" id="PRO_5029583330" description="DUF3298 domain-containing protein" evidence="1">
    <location>
        <begin position="18"/>
        <end position="246"/>
    </location>
</feature>
<protein>
    <recommendedName>
        <fullName evidence="2">DUF3298 domain-containing protein</fullName>
    </recommendedName>
</protein>
<keyword evidence="1" id="KW-0732">Signal</keyword>